<feature type="transmembrane region" description="Helical" evidence="7">
    <location>
        <begin position="117"/>
        <end position="134"/>
    </location>
</feature>
<name>A0A1R1R366_9BRAD</name>
<feature type="transmembrane region" description="Helical" evidence="7">
    <location>
        <begin position="64"/>
        <end position="83"/>
    </location>
</feature>
<dbReference type="CDD" id="cd06581">
    <property type="entry name" value="TM_PBP1_LivM_like"/>
    <property type="match status" value="1"/>
</dbReference>
<dbReference type="EMBL" id="FMZW01000006">
    <property type="protein sequence ID" value="SDC96036.1"/>
    <property type="molecule type" value="Genomic_DNA"/>
</dbReference>
<keyword evidence="4 7" id="KW-1133">Transmembrane helix</keyword>
<feature type="transmembrane region" description="Helical" evidence="7">
    <location>
        <begin position="165"/>
        <end position="184"/>
    </location>
</feature>
<accession>A0A1G6QWH7</accession>
<evidence type="ECO:0000313" key="11">
    <source>
        <dbReference type="Proteomes" id="UP001221546"/>
    </source>
</evidence>
<evidence type="ECO:0000256" key="5">
    <source>
        <dbReference type="ARBA" id="ARBA00023136"/>
    </source>
</evidence>
<organism evidence="8 10">
    <name type="scientific">Bradyrhizobium brasilense</name>
    <dbReference type="NCBI Taxonomy" id="1419277"/>
    <lineage>
        <taxon>Bacteria</taxon>
        <taxon>Pseudomonadati</taxon>
        <taxon>Pseudomonadota</taxon>
        <taxon>Alphaproteobacteria</taxon>
        <taxon>Hyphomicrobiales</taxon>
        <taxon>Nitrobacteraceae</taxon>
        <taxon>Bradyrhizobium</taxon>
    </lineage>
</organism>
<evidence type="ECO:0000256" key="6">
    <source>
        <dbReference type="SAM" id="MobiDB-lite"/>
    </source>
</evidence>
<feature type="transmembrane region" description="Helical" evidence="7">
    <location>
        <begin position="251"/>
        <end position="276"/>
    </location>
</feature>
<evidence type="ECO:0000313" key="9">
    <source>
        <dbReference type="EMBL" id="WFU65491.1"/>
    </source>
</evidence>
<dbReference type="AlphaFoldDB" id="A0A1R1R366"/>
<keyword evidence="2" id="KW-1003">Cell membrane</keyword>
<dbReference type="EMBL" id="CP121646">
    <property type="protein sequence ID" value="WFU65491.1"/>
    <property type="molecule type" value="Genomic_DNA"/>
</dbReference>
<evidence type="ECO:0000256" key="2">
    <source>
        <dbReference type="ARBA" id="ARBA00022475"/>
    </source>
</evidence>
<dbReference type="Pfam" id="PF02653">
    <property type="entry name" value="BPD_transp_2"/>
    <property type="match status" value="1"/>
</dbReference>
<dbReference type="PANTHER" id="PTHR30482:SF20">
    <property type="entry name" value="HIGH-AFFINITY BRANCHED-CHAIN AMINO ACID TRANSPORT SYSTEM PERMEASE PROTEIN LIVM"/>
    <property type="match status" value="1"/>
</dbReference>
<keyword evidence="11" id="KW-1185">Reference proteome</keyword>
<feature type="transmembrane region" description="Helical" evidence="7">
    <location>
        <begin position="288"/>
        <end position="306"/>
    </location>
</feature>
<dbReference type="PANTHER" id="PTHR30482">
    <property type="entry name" value="HIGH-AFFINITY BRANCHED-CHAIN AMINO ACID TRANSPORT SYSTEM PERMEASE"/>
    <property type="match status" value="1"/>
</dbReference>
<evidence type="ECO:0000256" key="1">
    <source>
        <dbReference type="ARBA" id="ARBA00004651"/>
    </source>
</evidence>
<feature type="transmembrane region" description="Helical" evidence="7">
    <location>
        <begin position="214"/>
        <end position="239"/>
    </location>
</feature>
<reference evidence="8 10" key="1">
    <citation type="submission" date="2016-10" db="EMBL/GenBank/DDBJ databases">
        <authorList>
            <person name="de Groot N.N."/>
        </authorList>
    </citation>
    <scope>NUCLEOTIDE SEQUENCE [LARGE SCALE GENOMIC DNA]</scope>
    <source>
        <strain evidence="8 10">R5</strain>
    </source>
</reference>
<dbReference type="Proteomes" id="UP000199245">
    <property type="component" value="Unassembled WGS sequence"/>
</dbReference>
<evidence type="ECO:0000313" key="10">
    <source>
        <dbReference type="Proteomes" id="UP000199245"/>
    </source>
</evidence>
<comment type="subcellular location">
    <subcellularLocation>
        <location evidence="1">Cell membrane</location>
        <topology evidence="1">Multi-pass membrane protein</topology>
    </subcellularLocation>
</comment>
<sequence>MTARTLSKRGDLAEAASVVVIAAAFVVPWLSQNPMVYSLANQMLIAITAAFSVYIMLRMNLMTFAVPTFMAIGGYTVAILGLRHGVTDVLLLGLASFVVPALFALPLGALVLRLTGVYFVLVTFVLTEITQLLLFETPGWTGGSNGLVGMPAVTLFGLELADNRAVLQVTIGLALAGAIVTAAVTRTLRQHFAAIEENELLAQSLGLVVWHYKAFGFAIAAGVSGLAGFALVNMLLTAHPTSFSALSSVNYIAYAIIGGKSSMLGPVVGGALLIWAGDVFALRGEYSQFLFGFLIVVVVLVAREGVVGTIHRLGVRVFSPPSPSRSSTVASSPTLSVPNAMEPLQ</sequence>
<protein>
    <submittedName>
        <fullName evidence="9">Branched-chain amino acid ABC transporter permease</fullName>
    </submittedName>
    <submittedName>
        <fullName evidence="8">Branched-chain amino acid transport system permease protein</fullName>
    </submittedName>
</protein>
<keyword evidence="3 7" id="KW-0812">Transmembrane</keyword>
<dbReference type="RefSeq" id="WP_028333423.1">
    <property type="nucleotide sequence ID" value="NZ_CP121646.1"/>
</dbReference>
<feature type="transmembrane region" description="Helical" evidence="7">
    <location>
        <begin position="89"/>
        <end position="110"/>
    </location>
</feature>
<reference evidence="9 11" key="2">
    <citation type="submission" date="2023-04" db="EMBL/GenBank/DDBJ databases">
        <title>Australian commercial rhizobial inoculants.</title>
        <authorList>
            <person name="Kohlmeier M.G."/>
            <person name="O'Hara G.W."/>
            <person name="Colombi E."/>
            <person name="Ramsay J.P."/>
            <person name="Terpolilli J."/>
        </authorList>
    </citation>
    <scope>NUCLEOTIDE SEQUENCE [LARGE SCALE GENOMIC DNA]</scope>
    <source>
        <strain evidence="9 11">CB627</strain>
    </source>
</reference>
<accession>A0A1R1R366</accession>
<evidence type="ECO:0000256" key="4">
    <source>
        <dbReference type="ARBA" id="ARBA00022989"/>
    </source>
</evidence>
<gene>
    <name evidence="9" type="ORF">QA636_08210</name>
    <name evidence="8" type="ORF">SAMN05216337_1006123</name>
</gene>
<feature type="region of interest" description="Disordered" evidence="6">
    <location>
        <begin position="319"/>
        <end position="345"/>
    </location>
</feature>
<dbReference type="GO" id="GO:0015658">
    <property type="term" value="F:branched-chain amino acid transmembrane transporter activity"/>
    <property type="evidence" value="ECO:0007669"/>
    <property type="project" value="InterPro"/>
</dbReference>
<dbReference type="InterPro" id="IPR043428">
    <property type="entry name" value="LivM-like"/>
</dbReference>
<dbReference type="GO" id="GO:0005886">
    <property type="term" value="C:plasma membrane"/>
    <property type="evidence" value="ECO:0007669"/>
    <property type="project" value="UniProtKB-SubCell"/>
</dbReference>
<keyword evidence="5 7" id="KW-0472">Membrane</keyword>
<feature type="transmembrane region" description="Helical" evidence="7">
    <location>
        <begin position="12"/>
        <end position="30"/>
    </location>
</feature>
<dbReference type="InterPro" id="IPR001851">
    <property type="entry name" value="ABC_transp_permease"/>
</dbReference>
<evidence type="ECO:0000256" key="7">
    <source>
        <dbReference type="SAM" id="Phobius"/>
    </source>
</evidence>
<proteinExistence type="predicted"/>
<evidence type="ECO:0000256" key="3">
    <source>
        <dbReference type="ARBA" id="ARBA00022692"/>
    </source>
</evidence>
<evidence type="ECO:0000313" key="8">
    <source>
        <dbReference type="EMBL" id="SDC96036.1"/>
    </source>
</evidence>
<feature type="transmembrane region" description="Helical" evidence="7">
    <location>
        <begin position="36"/>
        <end position="57"/>
    </location>
</feature>
<dbReference type="Proteomes" id="UP001221546">
    <property type="component" value="Chromosome"/>
</dbReference>
<feature type="compositionally biased region" description="Low complexity" evidence="6">
    <location>
        <begin position="319"/>
        <end position="338"/>
    </location>
</feature>